<reference evidence="10 12" key="2">
    <citation type="submission" date="2018-03" db="EMBL/GenBank/DDBJ databases">
        <authorList>
            <person name="Fogelqvist J."/>
        </authorList>
    </citation>
    <scope>NUCLEOTIDE SEQUENCE [LARGE SCALE GENOMIC DNA]</scope>
</reference>
<dbReference type="AlphaFoldDB" id="A0A0G4ISL4"/>
<evidence type="ECO:0000256" key="7">
    <source>
        <dbReference type="SAM" id="MobiDB-lite"/>
    </source>
</evidence>
<evidence type="ECO:0000313" key="11">
    <source>
        <dbReference type="Proteomes" id="UP000039324"/>
    </source>
</evidence>
<evidence type="ECO:0000259" key="8">
    <source>
        <dbReference type="Pfam" id="PF09733"/>
    </source>
</evidence>
<dbReference type="STRING" id="37360.A0A0G4ISL4"/>
<proteinExistence type="inferred from homology"/>
<geneLocation type="mitochondrion" evidence="10"/>
<keyword evidence="3" id="KW-0863">Zinc-finger</keyword>
<evidence type="ECO:0000256" key="2">
    <source>
        <dbReference type="ARBA" id="ARBA00022723"/>
    </source>
</evidence>
<reference evidence="9 11" key="1">
    <citation type="submission" date="2015-02" db="EMBL/GenBank/DDBJ databases">
        <authorList>
            <person name="Chooi Y.-H."/>
        </authorList>
    </citation>
    <scope>NUCLEOTIDE SEQUENCE [LARGE SCALE GENOMIC DNA]</scope>
    <source>
        <strain evidence="9">E3</strain>
    </source>
</reference>
<dbReference type="Proteomes" id="UP000290189">
    <property type="component" value="Unassembled WGS sequence"/>
</dbReference>
<gene>
    <name evidence="9" type="ORF">PBRA_006326</name>
    <name evidence="10" type="ORF">PLBR_LOCUS2433</name>
</gene>
<keyword evidence="5" id="KW-0805">Transcription regulation</keyword>
<protein>
    <recommendedName>
        <fullName evidence="8">Polycomb protein VEFS-Box domain-containing protein</fullName>
    </recommendedName>
</protein>
<feature type="compositionally biased region" description="Basic and acidic residues" evidence="7">
    <location>
        <begin position="521"/>
        <end position="532"/>
    </location>
</feature>
<comment type="similarity">
    <text evidence="1">Belongs to the VEFS (VRN2-EMF2-FIS2-SU(Z)12) family.</text>
</comment>
<keyword evidence="11" id="KW-1185">Reference proteome</keyword>
<feature type="domain" description="Polycomb protein VEFS-Box" evidence="8">
    <location>
        <begin position="376"/>
        <end position="492"/>
    </location>
</feature>
<dbReference type="EMBL" id="OVEO01000003">
    <property type="protein sequence ID" value="SPQ95218.1"/>
    <property type="molecule type" value="Genomic_DNA"/>
</dbReference>
<evidence type="ECO:0000313" key="12">
    <source>
        <dbReference type="Proteomes" id="UP000290189"/>
    </source>
</evidence>
<dbReference type="GO" id="GO:0008270">
    <property type="term" value="F:zinc ion binding"/>
    <property type="evidence" value="ECO:0007669"/>
    <property type="project" value="UniProtKB-KW"/>
</dbReference>
<evidence type="ECO:0000256" key="6">
    <source>
        <dbReference type="ARBA" id="ARBA00023163"/>
    </source>
</evidence>
<feature type="region of interest" description="Disordered" evidence="7">
    <location>
        <begin position="500"/>
        <end position="532"/>
    </location>
</feature>
<name>A0A0G4ISL4_PLABS</name>
<dbReference type="GO" id="GO:0005634">
    <property type="term" value="C:nucleus"/>
    <property type="evidence" value="ECO:0007669"/>
    <property type="project" value="UniProtKB-ARBA"/>
</dbReference>
<organism evidence="9 11">
    <name type="scientific">Plasmodiophora brassicae</name>
    <name type="common">Clubroot disease agent</name>
    <dbReference type="NCBI Taxonomy" id="37360"/>
    <lineage>
        <taxon>Eukaryota</taxon>
        <taxon>Sar</taxon>
        <taxon>Rhizaria</taxon>
        <taxon>Endomyxa</taxon>
        <taxon>Phytomyxea</taxon>
        <taxon>Plasmodiophorida</taxon>
        <taxon>Plasmodiophoridae</taxon>
        <taxon>Plasmodiophora</taxon>
    </lineage>
</organism>
<dbReference type="GO" id="GO:0031490">
    <property type="term" value="F:chromatin DNA binding"/>
    <property type="evidence" value="ECO:0007669"/>
    <property type="project" value="TreeGrafter"/>
</dbReference>
<keyword evidence="10" id="KW-0496">Mitochondrion</keyword>
<feature type="region of interest" description="Disordered" evidence="7">
    <location>
        <begin position="345"/>
        <end position="365"/>
    </location>
</feature>
<accession>A0A0G4ISL4</accession>
<dbReference type="PANTHER" id="PTHR22597">
    <property type="entry name" value="POLYCOMB GROUP PROTEIN"/>
    <property type="match status" value="1"/>
</dbReference>
<feature type="compositionally biased region" description="Pro residues" evidence="7">
    <location>
        <begin position="507"/>
        <end position="520"/>
    </location>
</feature>
<dbReference type="Proteomes" id="UP000039324">
    <property type="component" value="Unassembled WGS sequence"/>
</dbReference>
<evidence type="ECO:0000256" key="4">
    <source>
        <dbReference type="ARBA" id="ARBA00022833"/>
    </source>
</evidence>
<dbReference type="PANTHER" id="PTHR22597:SF0">
    <property type="entry name" value="POLYCOMB PROTEIN SUZ12"/>
    <property type="match status" value="1"/>
</dbReference>
<dbReference type="OrthoDB" id="166746at2759"/>
<evidence type="ECO:0000256" key="5">
    <source>
        <dbReference type="ARBA" id="ARBA00023015"/>
    </source>
</evidence>
<dbReference type="InterPro" id="IPR019135">
    <property type="entry name" value="Polycomb_protein_VEFS-Box"/>
</dbReference>
<dbReference type="EMBL" id="CDSF01000083">
    <property type="protein sequence ID" value="CEO98212.1"/>
    <property type="molecule type" value="Genomic_DNA"/>
</dbReference>
<keyword evidence="2" id="KW-0479">Metal-binding</keyword>
<dbReference type="CDD" id="cd21553">
    <property type="entry name" value="VEFS-box_EMF2-like"/>
    <property type="match status" value="1"/>
</dbReference>
<evidence type="ECO:0000313" key="10">
    <source>
        <dbReference type="EMBL" id="SPQ95218.1"/>
    </source>
</evidence>
<sequence length="532" mass="59663">MVGDLAASFADEYRPPAILYRMLHLRACSNPSFLQRTLRYAAGRRRRTRSVHGLDLLPMRLCTAANDASVSAGGPVAKRLAVLVHVVQNRAPPQRLQAFLYQGKRTMDAVDVRLPPGFDPTESLFLQFSTNFLERQRDPTRWSVRFHVVSDRDDTARVVLDLSTISSNFTKCLPPSAIDLPLYSSSMERVGCMNVQFAWWYTHETPTTGDRTRPRAKDPPVANAKTTIMYLFGSARRCELVRSARCPFCPADCADARQLLVHLCCMHGHLYYARRGTTLVVSRTPLSDDWPPGIPSSLSPILRDDTPAFSFRNGREIADRLSSYLCKTHTLSSGSRLAELLGIGAPTMKPSRPRDDSRPTYRKWPKRKAPVPLSVPLGKRVFYHGTTFTPCRLPDASVPDDSDLDVDDAWVRSQSDQTLALFEDVADDEKRFMSIWNLFVRRHPPGSDRDLDDACLRFVRERRSELVQGDLRQALLSHLIVLWEFGVLSEHAIDGIVAAFDDDGPDPGTPVPGVTAPPPEDTTRRIDSRPAI</sequence>
<keyword evidence="6" id="KW-0804">Transcription</keyword>
<evidence type="ECO:0000256" key="1">
    <source>
        <dbReference type="ARBA" id="ARBA00007416"/>
    </source>
</evidence>
<keyword evidence="4" id="KW-0862">Zinc</keyword>
<evidence type="ECO:0000313" key="9">
    <source>
        <dbReference type="EMBL" id="CEO98212.1"/>
    </source>
</evidence>
<dbReference type="Pfam" id="PF09733">
    <property type="entry name" value="VEFS-Box"/>
    <property type="match status" value="1"/>
</dbReference>
<evidence type="ECO:0000256" key="3">
    <source>
        <dbReference type="ARBA" id="ARBA00022771"/>
    </source>
</evidence>